<keyword evidence="2" id="KW-1185">Reference proteome</keyword>
<comment type="caution">
    <text evidence="1">The sequence shown here is derived from an EMBL/GenBank/DDBJ whole genome shotgun (WGS) entry which is preliminary data.</text>
</comment>
<proteinExistence type="predicted"/>
<organism evidence="1 2">
    <name type="scientific">Ogataea polymorpha</name>
    <dbReference type="NCBI Taxonomy" id="460523"/>
    <lineage>
        <taxon>Eukaryota</taxon>
        <taxon>Fungi</taxon>
        <taxon>Dikarya</taxon>
        <taxon>Ascomycota</taxon>
        <taxon>Saccharomycotina</taxon>
        <taxon>Pichiomycetes</taxon>
        <taxon>Pichiales</taxon>
        <taxon>Pichiaceae</taxon>
        <taxon>Ogataea</taxon>
    </lineage>
</organism>
<dbReference type="AlphaFoldDB" id="A0A9P8NU98"/>
<evidence type="ECO:0000313" key="1">
    <source>
        <dbReference type="EMBL" id="KAH3659204.1"/>
    </source>
</evidence>
<dbReference type="Proteomes" id="UP000788993">
    <property type="component" value="Unassembled WGS sequence"/>
</dbReference>
<accession>A0A9P8NU98</accession>
<reference evidence="1" key="1">
    <citation type="journal article" date="2021" name="Open Biol.">
        <title>Shared evolutionary footprints suggest mitochondrial oxidative damage underlies multiple complex I losses in fungi.</title>
        <authorList>
            <person name="Schikora-Tamarit M.A."/>
            <person name="Marcet-Houben M."/>
            <person name="Nosek J."/>
            <person name="Gabaldon T."/>
        </authorList>
    </citation>
    <scope>NUCLEOTIDE SEQUENCE</scope>
    <source>
        <strain evidence="1">NCAIM Y.01608</strain>
    </source>
</reference>
<reference evidence="1" key="2">
    <citation type="submission" date="2021-01" db="EMBL/GenBank/DDBJ databases">
        <authorList>
            <person name="Schikora-Tamarit M.A."/>
        </authorList>
    </citation>
    <scope>NUCLEOTIDE SEQUENCE</scope>
    <source>
        <strain evidence="1">NCAIM Y.01608</strain>
    </source>
</reference>
<name>A0A9P8NU98_9ASCO</name>
<gene>
    <name evidence="1" type="ORF">OGATHE_006087</name>
</gene>
<protein>
    <submittedName>
        <fullName evidence="1">Uncharacterized protein</fullName>
    </submittedName>
</protein>
<evidence type="ECO:0000313" key="2">
    <source>
        <dbReference type="Proteomes" id="UP000788993"/>
    </source>
</evidence>
<sequence>MDCSETEAVSLYTEARSTELYMYEREPASSPSCEMDMEVKLFSVFFEDTVMLNPEGIGKSNTCLDVARNLS</sequence>
<dbReference type="EMBL" id="JAEUBD010001540">
    <property type="protein sequence ID" value="KAH3659204.1"/>
    <property type="molecule type" value="Genomic_DNA"/>
</dbReference>